<evidence type="ECO:0000259" key="3">
    <source>
        <dbReference type="Pfam" id="PF00561"/>
    </source>
</evidence>
<dbReference type="GO" id="GO:0047372">
    <property type="term" value="F:monoacylglycerol lipase activity"/>
    <property type="evidence" value="ECO:0007669"/>
    <property type="project" value="TreeGrafter"/>
</dbReference>
<gene>
    <name evidence="4" type="ORF">JL102_06220</name>
</gene>
<dbReference type="GO" id="GO:0034338">
    <property type="term" value="F:short-chain carboxylesterase activity"/>
    <property type="evidence" value="ECO:0007669"/>
    <property type="project" value="TreeGrafter"/>
</dbReference>
<feature type="active site" description="Charge relay system" evidence="2">
    <location>
        <position position="266"/>
    </location>
</feature>
<dbReference type="PANTHER" id="PTHR10794:SF94">
    <property type="entry name" value="ESTERASE YHET-RELATED"/>
    <property type="match status" value="1"/>
</dbReference>
<evidence type="ECO:0000256" key="2">
    <source>
        <dbReference type="PIRSR" id="PIRSR005211-1"/>
    </source>
</evidence>
<evidence type="ECO:0000256" key="1">
    <source>
        <dbReference type="ARBA" id="ARBA00010884"/>
    </source>
</evidence>
<comment type="similarity">
    <text evidence="1">Belongs to the AB hydrolase superfamily. AB hydrolase 4 family.</text>
</comment>
<organism evidence="4 5">
    <name type="scientific">Fulvivirga sediminis</name>
    <dbReference type="NCBI Taxonomy" id="2803949"/>
    <lineage>
        <taxon>Bacteria</taxon>
        <taxon>Pseudomonadati</taxon>
        <taxon>Bacteroidota</taxon>
        <taxon>Cytophagia</taxon>
        <taxon>Cytophagales</taxon>
        <taxon>Fulvivirgaceae</taxon>
        <taxon>Fulvivirga</taxon>
    </lineage>
</organism>
<dbReference type="SUPFAM" id="SSF53474">
    <property type="entry name" value="alpha/beta-Hydrolases"/>
    <property type="match status" value="1"/>
</dbReference>
<dbReference type="InterPro" id="IPR050960">
    <property type="entry name" value="AB_hydrolase_4_sf"/>
</dbReference>
<dbReference type="Gene3D" id="3.40.50.1820">
    <property type="entry name" value="alpha/beta hydrolase"/>
    <property type="match status" value="1"/>
</dbReference>
<dbReference type="InterPro" id="IPR029058">
    <property type="entry name" value="AB_hydrolase_fold"/>
</dbReference>
<dbReference type="InterPro" id="IPR012020">
    <property type="entry name" value="ABHD4"/>
</dbReference>
<protein>
    <submittedName>
        <fullName evidence="4">Alpha/beta fold hydrolase</fullName>
    </submittedName>
</protein>
<feature type="active site" description="Charge relay system" evidence="2">
    <location>
        <position position="139"/>
    </location>
</feature>
<accession>A0A937F4Q6</accession>
<reference evidence="4" key="1">
    <citation type="submission" date="2021-01" db="EMBL/GenBank/DDBJ databases">
        <title>Fulvivirga kasyanovii gen. nov., sp nov., a novel member of the phylum Bacteroidetes isolated from seawater in a mussel farm.</title>
        <authorList>
            <person name="Zhao L.-H."/>
            <person name="Wang Z.-J."/>
        </authorList>
    </citation>
    <scope>NUCLEOTIDE SEQUENCE</scope>
    <source>
        <strain evidence="4">2943</strain>
    </source>
</reference>
<name>A0A937F4Q6_9BACT</name>
<evidence type="ECO:0000313" key="5">
    <source>
        <dbReference type="Proteomes" id="UP000659388"/>
    </source>
</evidence>
<dbReference type="RefSeq" id="WP_202243400.1">
    <property type="nucleotide sequence ID" value="NZ_JAESIY010000003.1"/>
</dbReference>
<feature type="domain" description="AB hydrolase-1" evidence="3">
    <location>
        <begin position="60"/>
        <end position="295"/>
    </location>
</feature>
<feature type="active site" description="Charge relay system" evidence="2">
    <location>
        <position position="295"/>
    </location>
</feature>
<keyword evidence="4" id="KW-0378">Hydrolase</keyword>
<dbReference type="PIRSF" id="PIRSF005211">
    <property type="entry name" value="Ab_hydro_YheT"/>
    <property type="match status" value="1"/>
</dbReference>
<sequence>MPLVASEYKPPFYLKNPHLATVIPSTFRKIKGVQYQRERITTSDDDFLDLDWLKKGSDQLIIISHGLEGSATRPYVMGMAKYFFQNGWDALGWNCRSCSGEMNKKARFYHHGATEDLQEVIQYARETYGYRKIALVGFSMGGSLTLKYVGEMANHIFPEIKAAVAFSVPVDLASSVNKLAEKSNDFYRKRFLKKLEEKIKIKSANFPELIKYQDFEDIKYFPDFDNLYTAPLHGFKDAADFYHQASASEYMYKSKVPILIVNAKNDPFLGDGCFPYADCEKAEQVYLETPQYGGHVGFSLAGSEFNYMEKRTLKFVNEMS</sequence>
<dbReference type="Pfam" id="PF00561">
    <property type="entry name" value="Abhydrolase_1"/>
    <property type="match status" value="1"/>
</dbReference>
<dbReference type="EMBL" id="JAESIY010000003">
    <property type="protein sequence ID" value="MBL3655715.1"/>
    <property type="molecule type" value="Genomic_DNA"/>
</dbReference>
<dbReference type="Proteomes" id="UP000659388">
    <property type="component" value="Unassembled WGS sequence"/>
</dbReference>
<dbReference type="PANTHER" id="PTHR10794">
    <property type="entry name" value="ABHYDROLASE DOMAIN-CONTAINING PROTEIN"/>
    <property type="match status" value="1"/>
</dbReference>
<comment type="caution">
    <text evidence="4">The sequence shown here is derived from an EMBL/GenBank/DDBJ whole genome shotgun (WGS) entry which is preliminary data.</text>
</comment>
<proteinExistence type="inferred from homology"/>
<dbReference type="AlphaFoldDB" id="A0A937F4Q6"/>
<evidence type="ECO:0000313" key="4">
    <source>
        <dbReference type="EMBL" id="MBL3655715.1"/>
    </source>
</evidence>
<keyword evidence="5" id="KW-1185">Reference proteome</keyword>
<dbReference type="InterPro" id="IPR000073">
    <property type="entry name" value="AB_hydrolase_1"/>
</dbReference>